<dbReference type="NCBIfam" id="NF002619">
    <property type="entry name" value="PRK02271.1"/>
    <property type="match status" value="1"/>
</dbReference>
<accession>A0A9R1D4K5</accession>
<organism evidence="6 7">
    <name type="scientific">Natronomonas aquatica</name>
    <dbReference type="NCBI Taxonomy" id="2841590"/>
    <lineage>
        <taxon>Archaea</taxon>
        <taxon>Methanobacteriati</taxon>
        <taxon>Methanobacteriota</taxon>
        <taxon>Stenosarchaea group</taxon>
        <taxon>Halobacteria</taxon>
        <taxon>Halobacteriales</taxon>
        <taxon>Natronomonadaceae</taxon>
        <taxon>Natronomonas</taxon>
    </lineage>
</organism>
<comment type="subcellular location">
    <subcellularLocation>
        <location evidence="4">Cytoplasm</location>
    </subcellularLocation>
</comment>
<dbReference type="RefSeq" id="WP_256027969.1">
    <property type="nucleotide sequence ID" value="NZ_JAHLKM010000001.1"/>
</dbReference>
<comment type="catalytic activity">
    <reaction evidence="4">
        <text>5-methyl-5,6,7,8-tetrahydromethanopterin + oxidized coenzyme F420-(gamma-L-Glu)(n) + H(+) = 5,10-methylenetetrahydromethanopterin + reduced coenzyme F420-(gamma-L-Glu)(n)</text>
        <dbReference type="Rhea" id="RHEA:21144"/>
        <dbReference type="Rhea" id="RHEA-COMP:12939"/>
        <dbReference type="Rhea" id="RHEA-COMP:14378"/>
        <dbReference type="ChEBI" id="CHEBI:15378"/>
        <dbReference type="ChEBI" id="CHEBI:57818"/>
        <dbReference type="ChEBI" id="CHEBI:58116"/>
        <dbReference type="ChEBI" id="CHEBI:133980"/>
        <dbReference type="ChEBI" id="CHEBI:139511"/>
        <dbReference type="EC" id="1.5.98.2"/>
    </reaction>
</comment>
<dbReference type="InterPro" id="IPR011251">
    <property type="entry name" value="Luciferase-like_dom"/>
</dbReference>
<keyword evidence="3 4" id="KW-0560">Oxidoreductase</keyword>
<dbReference type="SUPFAM" id="SSF51679">
    <property type="entry name" value="Bacterial luciferase-like"/>
    <property type="match status" value="1"/>
</dbReference>
<dbReference type="GO" id="GO:0006730">
    <property type="term" value="P:one-carbon metabolic process"/>
    <property type="evidence" value="ECO:0007669"/>
    <property type="project" value="UniProtKB-UniRule"/>
</dbReference>
<evidence type="ECO:0000256" key="3">
    <source>
        <dbReference type="ARBA" id="ARBA00023002"/>
    </source>
</evidence>
<protein>
    <recommendedName>
        <fullName evidence="4">5,10-methylenetetrahydromethanopterin reductase</fullName>
        <ecNumber evidence="4">1.5.98.2</ecNumber>
    </recommendedName>
    <alternativeName>
        <fullName evidence="4">Coenzyme F420-dependent N(5),N(10)-methylenetetrahydromethanopterin reductase</fullName>
    </alternativeName>
    <alternativeName>
        <fullName evidence="4">Methylene-H(4)MPT reductase</fullName>
    </alternativeName>
</protein>
<dbReference type="Gene3D" id="3.20.20.30">
    <property type="entry name" value="Luciferase-like domain"/>
    <property type="match status" value="1"/>
</dbReference>
<sequence>MIGIELTPEHPVDRIGELGAAAEANGFDTVFSSSHYNNRDPFIALDRVAGRTDDVRLGPGVANPYETHPVTLASRVASLDEASGGRAVFGIGAGDPSTLENLGVEHDRPLRRVLESFKVAEDLFAGQRVDHDGTFRATDAGLNFEPPSERIPIYVGAQGPHMIRMAAKHADGVLLNGSHPKDFAWAAEQVEAGLQERPEERGAFDFAAYASVSVATDGEAAREAARPPVAFIAAGAAPPVLDRHGIDGELAGTIGDHISAGDFEAAFGAVTEEMIDAFCIAGEPATIESRIDAVLEYADSFVVGSPLGPDLDAAVRLAGSVLPSRRDRA</sequence>
<comment type="similarity">
    <text evidence="4">Belongs to the mer family.</text>
</comment>
<dbReference type="PANTHER" id="PTHR43244:SF1">
    <property type="entry name" value="5,10-METHYLENETETRAHYDROMETHANOPTERIN REDUCTASE"/>
    <property type="match status" value="1"/>
</dbReference>
<dbReference type="AlphaFoldDB" id="A0A9R1D4K5"/>
<dbReference type="EMBL" id="JAHLKM010000001">
    <property type="protein sequence ID" value="MCQ4332051.1"/>
    <property type="molecule type" value="Genomic_DNA"/>
</dbReference>
<dbReference type="GO" id="GO:0016705">
    <property type="term" value="F:oxidoreductase activity, acting on paired donors, with incorporation or reduction of molecular oxygen"/>
    <property type="evidence" value="ECO:0007669"/>
    <property type="project" value="InterPro"/>
</dbReference>
<dbReference type="HAMAP" id="MF_01091">
    <property type="entry name" value="F420_mer"/>
    <property type="match status" value="1"/>
</dbReference>
<dbReference type="EC" id="1.5.98.2" evidence="4"/>
<dbReference type="InterPro" id="IPR036661">
    <property type="entry name" value="Luciferase-like_sf"/>
</dbReference>
<evidence type="ECO:0000259" key="5">
    <source>
        <dbReference type="Pfam" id="PF00296"/>
    </source>
</evidence>
<dbReference type="GO" id="GO:0018537">
    <property type="term" value="F:coenzyme F420-dependent N5,N10-methenyltetrahydromethanopterin reductase activity"/>
    <property type="evidence" value="ECO:0007669"/>
    <property type="project" value="UniProtKB-UniRule"/>
</dbReference>
<keyword evidence="7" id="KW-1185">Reference proteome</keyword>
<dbReference type="Proteomes" id="UP001139494">
    <property type="component" value="Unassembled WGS sequence"/>
</dbReference>
<reference evidence="6" key="1">
    <citation type="journal article" date="2023" name="Front. Microbiol.">
        <title>Genomic-based phylogenetic and metabolic analyses of the genus Natronomonas, and description of Natronomonas aquatica sp. nov.</title>
        <authorList>
            <person name="Garcia-Roldan A."/>
            <person name="Duran-Viseras A."/>
            <person name="de la Haba R.R."/>
            <person name="Corral P."/>
            <person name="Sanchez-Porro C."/>
            <person name="Ventosa A."/>
        </authorList>
    </citation>
    <scope>NUCLEOTIDE SEQUENCE</scope>
    <source>
        <strain evidence="6">F2-12</strain>
    </source>
</reference>
<name>A0A9R1D4K5_9EURY</name>
<dbReference type="PANTHER" id="PTHR43244">
    <property type="match status" value="1"/>
</dbReference>
<evidence type="ECO:0000313" key="6">
    <source>
        <dbReference type="EMBL" id="MCQ4332051.1"/>
    </source>
</evidence>
<dbReference type="InterPro" id="IPR050564">
    <property type="entry name" value="F420-G6PD/mer"/>
</dbReference>
<evidence type="ECO:0000256" key="2">
    <source>
        <dbReference type="ARBA" id="ARBA00022563"/>
    </source>
</evidence>
<keyword evidence="2 4" id="KW-0554">One-carbon metabolism</keyword>
<comment type="function">
    <text evidence="4">Catalyzes the oxidation of methyl-H(4)MPT to methylene-H(4)MPT.</text>
</comment>
<feature type="domain" description="Luciferase-like" evidence="5">
    <location>
        <begin position="9"/>
        <end position="294"/>
    </location>
</feature>
<gene>
    <name evidence="4" type="primary">mer</name>
    <name evidence="6" type="ORF">KM295_00835</name>
</gene>
<evidence type="ECO:0000256" key="1">
    <source>
        <dbReference type="ARBA" id="ARBA00022490"/>
    </source>
</evidence>
<comment type="caution">
    <text evidence="6">The sequence shown here is derived from an EMBL/GenBank/DDBJ whole genome shotgun (WGS) entry which is preliminary data.</text>
</comment>
<evidence type="ECO:0000313" key="7">
    <source>
        <dbReference type="Proteomes" id="UP001139494"/>
    </source>
</evidence>
<proteinExistence type="inferred from homology"/>
<dbReference type="Pfam" id="PF00296">
    <property type="entry name" value="Bac_luciferase"/>
    <property type="match status" value="1"/>
</dbReference>
<dbReference type="GO" id="GO:0005737">
    <property type="term" value="C:cytoplasm"/>
    <property type="evidence" value="ECO:0007669"/>
    <property type="project" value="UniProtKB-SubCell"/>
</dbReference>
<keyword evidence="1 4" id="KW-0963">Cytoplasm</keyword>
<dbReference type="InterPro" id="IPR019946">
    <property type="entry name" value="MeH4methanopterin_reductase"/>
</dbReference>
<evidence type="ECO:0000256" key="4">
    <source>
        <dbReference type="HAMAP-Rule" id="MF_01091"/>
    </source>
</evidence>